<dbReference type="InterPro" id="IPR002921">
    <property type="entry name" value="Fungal_lipase-type"/>
</dbReference>
<dbReference type="STRING" id="914234.M2RM69"/>
<dbReference type="GO" id="GO:0006629">
    <property type="term" value="P:lipid metabolic process"/>
    <property type="evidence" value="ECO:0007669"/>
    <property type="project" value="InterPro"/>
</dbReference>
<keyword evidence="1" id="KW-1015">Disulfide bond</keyword>
<dbReference type="PANTHER" id="PTHR45856:SF25">
    <property type="entry name" value="FUNGAL LIPASE-LIKE DOMAIN-CONTAINING PROTEIN"/>
    <property type="match status" value="1"/>
</dbReference>
<comment type="catalytic activity">
    <reaction evidence="3">
        <text>a diacylglycerol + H2O = a monoacylglycerol + a fatty acid + H(+)</text>
        <dbReference type="Rhea" id="RHEA:32731"/>
        <dbReference type="ChEBI" id="CHEBI:15377"/>
        <dbReference type="ChEBI" id="CHEBI:15378"/>
        <dbReference type="ChEBI" id="CHEBI:17408"/>
        <dbReference type="ChEBI" id="CHEBI:18035"/>
        <dbReference type="ChEBI" id="CHEBI:28868"/>
    </reaction>
</comment>
<gene>
    <name evidence="7" type="ORF">CERSUDRAFT_112169</name>
</gene>
<dbReference type="InterPro" id="IPR051218">
    <property type="entry name" value="Sec_MonoDiacylglyc_Lipase"/>
</dbReference>
<feature type="signal peptide" evidence="5">
    <location>
        <begin position="1"/>
        <end position="20"/>
    </location>
</feature>
<sequence length="312" mass="33220">MRHSFGFSLLASLYASAVLALPTEVPAEAAPIERRDGTTTLTAAQLASFAPYTQFARAAYCTSGIPTWTCGDACEANSGFEVTLSGGDGNDVQLYFVGYWPSQNAVVVSHEGTDPTQFLSDLTDTDIVMENLNTTLFPGISNSIFVHSGFANEHAKTAPAILAETRSLIQQRGADSVVLVGHSLGGALAELDALFMTMNLPSDVSIKSVTYGTPRVGDPAYASFFDSQVPDFTRVNNEKDPIPIVPGRFLGFEHPHGEVHIVAPNDAVSCPGDDDATDAECTIATVPNIFDSDLLDHLGPYQGIYIGTIYCT</sequence>
<dbReference type="Gene3D" id="3.40.50.1820">
    <property type="entry name" value="alpha/beta hydrolase"/>
    <property type="match status" value="1"/>
</dbReference>
<evidence type="ECO:0000256" key="4">
    <source>
        <dbReference type="ARBA" id="ARBA00048461"/>
    </source>
</evidence>
<reference evidence="7 8" key="1">
    <citation type="journal article" date="2012" name="Proc. Natl. Acad. Sci. U.S.A.">
        <title>Comparative genomics of Ceriporiopsis subvermispora and Phanerochaete chrysosporium provide insight into selective ligninolysis.</title>
        <authorList>
            <person name="Fernandez-Fueyo E."/>
            <person name="Ruiz-Duenas F.J."/>
            <person name="Ferreira P."/>
            <person name="Floudas D."/>
            <person name="Hibbett D.S."/>
            <person name="Canessa P."/>
            <person name="Larrondo L.F."/>
            <person name="James T.Y."/>
            <person name="Seelenfreund D."/>
            <person name="Lobos S."/>
            <person name="Polanco R."/>
            <person name="Tello M."/>
            <person name="Honda Y."/>
            <person name="Watanabe T."/>
            <person name="Watanabe T."/>
            <person name="Ryu J.S."/>
            <person name="Kubicek C.P."/>
            <person name="Schmoll M."/>
            <person name="Gaskell J."/>
            <person name="Hammel K.E."/>
            <person name="St John F.J."/>
            <person name="Vanden Wymelenberg A."/>
            <person name="Sabat G."/>
            <person name="Splinter BonDurant S."/>
            <person name="Syed K."/>
            <person name="Yadav J.S."/>
            <person name="Doddapaneni H."/>
            <person name="Subramanian V."/>
            <person name="Lavin J.L."/>
            <person name="Oguiza J.A."/>
            <person name="Perez G."/>
            <person name="Pisabarro A.G."/>
            <person name="Ramirez L."/>
            <person name="Santoyo F."/>
            <person name="Master E."/>
            <person name="Coutinho P.M."/>
            <person name="Henrissat B."/>
            <person name="Lombard V."/>
            <person name="Magnuson J.K."/>
            <person name="Kuees U."/>
            <person name="Hori C."/>
            <person name="Igarashi K."/>
            <person name="Samejima M."/>
            <person name="Held B.W."/>
            <person name="Barry K.W."/>
            <person name="LaButti K.M."/>
            <person name="Lapidus A."/>
            <person name="Lindquist E.A."/>
            <person name="Lucas S.M."/>
            <person name="Riley R."/>
            <person name="Salamov A.A."/>
            <person name="Hoffmeister D."/>
            <person name="Schwenk D."/>
            <person name="Hadar Y."/>
            <person name="Yarden O."/>
            <person name="de Vries R.P."/>
            <person name="Wiebenga A."/>
            <person name="Stenlid J."/>
            <person name="Eastwood D."/>
            <person name="Grigoriev I.V."/>
            <person name="Berka R.M."/>
            <person name="Blanchette R.A."/>
            <person name="Kersten P."/>
            <person name="Martinez A.T."/>
            <person name="Vicuna R."/>
            <person name="Cullen D."/>
        </authorList>
    </citation>
    <scope>NUCLEOTIDE SEQUENCE [LARGE SCALE GENOMIC DNA]</scope>
    <source>
        <strain evidence="7 8">B</strain>
    </source>
</reference>
<feature type="chain" id="PRO_5004024750" description="Fungal lipase-type domain-containing protein" evidence="5">
    <location>
        <begin position="21"/>
        <end position="312"/>
    </location>
</feature>
<comment type="catalytic activity">
    <reaction evidence="4">
        <text>a monoacylglycerol + H2O = glycerol + a fatty acid + H(+)</text>
        <dbReference type="Rhea" id="RHEA:15245"/>
        <dbReference type="ChEBI" id="CHEBI:15377"/>
        <dbReference type="ChEBI" id="CHEBI:15378"/>
        <dbReference type="ChEBI" id="CHEBI:17408"/>
        <dbReference type="ChEBI" id="CHEBI:17754"/>
        <dbReference type="ChEBI" id="CHEBI:28868"/>
    </reaction>
</comment>
<dbReference type="HOGENOM" id="CLU_032957_9_1_1"/>
<evidence type="ECO:0000313" key="7">
    <source>
        <dbReference type="EMBL" id="EMD39926.1"/>
    </source>
</evidence>
<evidence type="ECO:0000256" key="5">
    <source>
        <dbReference type="SAM" id="SignalP"/>
    </source>
</evidence>
<feature type="domain" description="Fungal lipase-type" evidence="6">
    <location>
        <begin position="120"/>
        <end position="248"/>
    </location>
</feature>
<dbReference type="AlphaFoldDB" id="M2RM69"/>
<dbReference type="CDD" id="cd00519">
    <property type="entry name" value="Lipase_3"/>
    <property type="match status" value="1"/>
</dbReference>
<keyword evidence="8" id="KW-1185">Reference proteome</keyword>
<evidence type="ECO:0000313" key="8">
    <source>
        <dbReference type="Proteomes" id="UP000016930"/>
    </source>
</evidence>
<evidence type="ECO:0000256" key="1">
    <source>
        <dbReference type="ARBA" id="ARBA00023157"/>
    </source>
</evidence>
<accession>M2RM69</accession>
<evidence type="ECO:0000256" key="3">
    <source>
        <dbReference type="ARBA" id="ARBA00047591"/>
    </source>
</evidence>
<keyword evidence="5" id="KW-0732">Signal</keyword>
<evidence type="ECO:0000256" key="2">
    <source>
        <dbReference type="ARBA" id="ARBA00043996"/>
    </source>
</evidence>
<dbReference type="PANTHER" id="PTHR45856">
    <property type="entry name" value="ALPHA/BETA-HYDROLASES SUPERFAMILY PROTEIN"/>
    <property type="match status" value="1"/>
</dbReference>
<proteinExistence type="inferred from homology"/>
<dbReference type="Proteomes" id="UP000016930">
    <property type="component" value="Unassembled WGS sequence"/>
</dbReference>
<comment type="similarity">
    <text evidence="2">Belongs to the AB hydrolase superfamily. Lipase family. Class 3 subfamily.</text>
</comment>
<evidence type="ECO:0000259" key="6">
    <source>
        <dbReference type="Pfam" id="PF01764"/>
    </source>
</evidence>
<dbReference type="Pfam" id="PF01764">
    <property type="entry name" value="Lipase_3"/>
    <property type="match status" value="1"/>
</dbReference>
<protein>
    <recommendedName>
        <fullName evidence="6">Fungal lipase-type domain-containing protein</fullName>
    </recommendedName>
</protein>
<organism evidence="7 8">
    <name type="scientific">Ceriporiopsis subvermispora (strain B)</name>
    <name type="common">White-rot fungus</name>
    <name type="synonym">Gelatoporia subvermispora</name>
    <dbReference type="NCBI Taxonomy" id="914234"/>
    <lineage>
        <taxon>Eukaryota</taxon>
        <taxon>Fungi</taxon>
        <taxon>Dikarya</taxon>
        <taxon>Basidiomycota</taxon>
        <taxon>Agaricomycotina</taxon>
        <taxon>Agaricomycetes</taxon>
        <taxon>Polyporales</taxon>
        <taxon>Gelatoporiaceae</taxon>
        <taxon>Gelatoporia</taxon>
    </lineage>
</organism>
<name>M2RM69_CERS8</name>
<dbReference type="InterPro" id="IPR029058">
    <property type="entry name" value="AB_hydrolase_fold"/>
</dbReference>
<dbReference type="OrthoDB" id="426718at2759"/>
<dbReference type="SUPFAM" id="SSF53474">
    <property type="entry name" value="alpha/beta-Hydrolases"/>
    <property type="match status" value="1"/>
</dbReference>
<dbReference type="EMBL" id="KB445793">
    <property type="protein sequence ID" value="EMD39926.1"/>
    <property type="molecule type" value="Genomic_DNA"/>
</dbReference>